<dbReference type="Gene3D" id="1.20.120.450">
    <property type="entry name" value="dinb family like domain"/>
    <property type="match status" value="1"/>
</dbReference>
<keyword evidence="5" id="KW-1185">Reference proteome</keyword>
<dbReference type="AlphaFoldDB" id="A0A9E5JWL9"/>
<evidence type="ECO:0000256" key="3">
    <source>
        <dbReference type="PIRSR" id="PIRSR607837-1"/>
    </source>
</evidence>
<dbReference type="RefSeq" id="WP_167185635.1">
    <property type="nucleotide sequence ID" value="NZ_JAAONZ010000006.1"/>
</dbReference>
<dbReference type="EMBL" id="JAAONZ010000006">
    <property type="protein sequence ID" value="NHO65865.1"/>
    <property type="molecule type" value="Genomic_DNA"/>
</dbReference>
<gene>
    <name evidence="4" type="ORF">G8770_09955</name>
</gene>
<organism evidence="4 5">
    <name type="scientific">Pseudomaricurvus hydrocarbonicus</name>
    <dbReference type="NCBI Taxonomy" id="1470433"/>
    <lineage>
        <taxon>Bacteria</taxon>
        <taxon>Pseudomonadati</taxon>
        <taxon>Pseudomonadota</taxon>
        <taxon>Gammaproteobacteria</taxon>
        <taxon>Cellvibrionales</taxon>
        <taxon>Cellvibrionaceae</taxon>
        <taxon>Pseudomaricurvus</taxon>
    </lineage>
</organism>
<dbReference type="Proteomes" id="UP000787472">
    <property type="component" value="Unassembled WGS sequence"/>
</dbReference>
<dbReference type="GO" id="GO:0046872">
    <property type="term" value="F:metal ion binding"/>
    <property type="evidence" value="ECO:0007669"/>
    <property type="project" value="UniProtKB-KW"/>
</dbReference>
<keyword evidence="2 3" id="KW-0479">Metal-binding</keyword>
<evidence type="ECO:0000313" key="4">
    <source>
        <dbReference type="EMBL" id="NHO65865.1"/>
    </source>
</evidence>
<evidence type="ECO:0000313" key="5">
    <source>
        <dbReference type="Proteomes" id="UP000787472"/>
    </source>
</evidence>
<protein>
    <submittedName>
        <fullName evidence="4">Damage-inducible protein DinB</fullName>
    </submittedName>
</protein>
<name>A0A9E5JWL9_9GAMM</name>
<dbReference type="InterPro" id="IPR034660">
    <property type="entry name" value="DinB/YfiT-like"/>
</dbReference>
<feature type="binding site" evidence="3">
    <location>
        <position position="147"/>
    </location>
    <ligand>
        <name>a divalent metal cation</name>
        <dbReference type="ChEBI" id="CHEBI:60240"/>
    </ligand>
</feature>
<evidence type="ECO:0000256" key="2">
    <source>
        <dbReference type="ARBA" id="ARBA00022723"/>
    </source>
</evidence>
<feature type="binding site" evidence="3">
    <location>
        <position position="47"/>
    </location>
    <ligand>
        <name>a divalent metal cation</name>
        <dbReference type="ChEBI" id="CHEBI:60240"/>
    </ligand>
</feature>
<dbReference type="InterPro" id="IPR007837">
    <property type="entry name" value="DinB"/>
</dbReference>
<dbReference type="PANTHER" id="PTHR37302:SF1">
    <property type="entry name" value="PROTEIN DINB"/>
    <property type="match status" value="1"/>
</dbReference>
<dbReference type="Pfam" id="PF05163">
    <property type="entry name" value="DinB"/>
    <property type="match status" value="1"/>
</dbReference>
<evidence type="ECO:0000256" key="1">
    <source>
        <dbReference type="ARBA" id="ARBA00008635"/>
    </source>
</evidence>
<dbReference type="SUPFAM" id="SSF109854">
    <property type="entry name" value="DinB/YfiT-like putative metalloenzymes"/>
    <property type="match status" value="1"/>
</dbReference>
<comment type="similarity">
    <text evidence="1">Belongs to the DinB family.</text>
</comment>
<dbReference type="PANTHER" id="PTHR37302">
    <property type="entry name" value="SLR1116 PROTEIN"/>
    <property type="match status" value="1"/>
</dbReference>
<proteinExistence type="inferred from homology"/>
<accession>A0A9E5JWL9</accession>
<comment type="caution">
    <text evidence="4">The sequence shown here is derived from an EMBL/GenBank/DDBJ whole genome shotgun (WGS) entry which is preliminary data.</text>
</comment>
<sequence>MKAFELMAQYNQMMNENIYSTAEKLSTTELTEDRGAFFGSVLGTLNHILVGDIIWLKRFSVHPRDFASLVYMKGREQPESLAELIYADLSALHSERKIIDEIIVNFSKEVTLADADLSLNYCNTKGEEFSKNFGHLLQHMFNHQTHHRGQVSTLLNQLGYDIGATDLLMCIPSDPRI</sequence>
<reference evidence="4" key="1">
    <citation type="submission" date="2020-03" db="EMBL/GenBank/DDBJ databases">
        <authorList>
            <person name="Guo F."/>
        </authorList>
    </citation>
    <scope>NUCLEOTIDE SEQUENCE</scope>
    <source>
        <strain evidence="4">JCM 30134</strain>
    </source>
</reference>
<feature type="binding site" evidence="3">
    <location>
        <position position="143"/>
    </location>
    <ligand>
        <name>a divalent metal cation</name>
        <dbReference type="ChEBI" id="CHEBI:60240"/>
    </ligand>
</feature>